<dbReference type="SUPFAM" id="SSF55729">
    <property type="entry name" value="Acyl-CoA N-acyltransferases (Nat)"/>
    <property type="match status" value="2"/>
</dbReference>
<evidence type="ECO:0000313" key="2">
    <source>
        <dbReference type="Proteomes" id="UP000540506"/>
    </source>
</evidence>
<keyword evidence="1" id="KW-0808">Transferase</keyword>
<protein>
    <submittedName>
        <fullName evidence="1">GNAT superfamily N-acetyltransferase</fullName>
    </submittedName>
</protein>
<dbReference type="AlphaFoldDB" id="A0A7W7R8S3"/>
<comment type="caution">
    <text evidence="1">The sequence shown here is derived from an EMBL/GenBank/DDBJ whole genome shotgun (WGS) entry which is preliminary data.</text>
</comment>
<dbReference type="Proteomes" id="UP000540506">
    <property type="component" value="Unassembled WGS sequence"/>
</dbReference>
<reference evidence="1 2" key="1">
    <citation type="submission" date="2020-08" db="EMBL/GenBank/DDBJ databases">
        <title>Sequencing the genomes of 1000 actinobacteria strains.</title>
        <authorList>
            <person name="Klenk H.-P."/>
        </authorList>
    </citation>
    <scope>NUCLEOTIDE SEQUENCE [LARGE SCALE GENOMIC DNA]</scope>
    <source>
        <strain evidence="1 2">DSM 41654</strain>
    </source>
</reference>
<accession>A0A7W7R8S3</accession>
<gene>
    <name evidence="1" type="ORF">FHR34_006358</name>
</gene>
<dbReference type="RefSeq" id="WP_184941567.1">
    <property type="nucleotide sequence ID" value="NZ_JACHJV010000001.1"/>
</dbReference>
<keyword evidence="2" id="KW-1185">Reference proteome</keyword>
<dbReference type="Gene3D" id="3.40.630.30">
    <property type="match status" value="1"/>
</dbReference>
<evidence type="ECO:0000313" key="1">
    <source>
        <dbReference type="EMBL" id="MBB4927365.1"/>
    </source>
</evidence>
<organism evidence="1 2">
    <name type="scientific">Kitasatospora kifunensis</name>
    <name type="common">Streptomyces kifunensis</name>
    <dbReference type="NCBI Taxonomy" id="58351"/>
    <lineage>
        <taxon>Bacteria</taxon>
        <taxon>Bacillati</taxon>
        <taxon>Actinomycetota</taxon>
        <taxon>Actinomycetes</taxon>
        <taxon>Kitasatosporales</taxon>
        <taxon>Streptomycetaceae</taxon>
        <taxon>Kitasatospora</taxon>
    </lineage>
</organism>
<dbReference type="EMBL" id="JACHJV010000001">
    <property type="protein sequence ID" value="MBB4927365.1"/>
    <property type="molecule type" value="Genomic_DNA"/>
</dbReference>
<dbReference type="CDD" id="cd04301">
    <property type="entry name" value="NAT_SF"/>
    <property type="match status" value="1"/>
</dbReference>
<proteinExistence type="predicted"/>
<dbReference type="InterPro" id="IPR016181">
    <property type="entry name" value="Acyl_CoA_acyltransferase"/>
</dbReference>
<sequence length="333" mass="36842">MHIREINPALRPADLAAILPAARTVLGEQLRGFPPLSESQLRLWCLPDWNAHVAVFAAFDTPEATVADALSITEWEDDSNPDLLSTCVWVAPHARRRGLGSALFAEVLRLSTELKRPRVVTNASDAVPVEALITARGGRCVETVTRSVLDLRAVSRAQLEAAADATPKNSDYHLVRWTDRCPEEFLDSFCAAMDTMSDAPMGDMVYERAPHDRARLRGREELSIQAGVRRHVLAAVTATSQIGGFTIFSSAPDGPQSLDIWDTAVTREHRGLGLGLRLKAAQTLWMLDEFPATEWVQTFNNADNQHMLDVNRALGYQASEQWTWFEFSNPALG</sequence>
<name>A0A7W7R8S3_KITKI</name>
<dbReference type="GO" id="GO:0016740">
    <property type="term" value="F:transferase activity"/>
    <property type="evidence" value="ECO:0007669"/>
    <property type="project" value="UniProtKB-KW"/>
</dbReference>